<accession>A0ABQ5Y155</accession>
<proteinExistence type="predicted"/>
<sequence>MQVDKAVKYIRKLIVEAEKIDPGSPKAHSLAARAKEFFRVYIGDESEFYTSLLFLDDKNPDKDAISNILIGFLEFVEEGFVEDFTPLQQAEDKIVSDFLEQARVLLNDKKVHPAAAIVLIGATLEEFLAKWVERENVKMGNLKAGISNYAKKLYENKLLTSQDNKDILAWAGLRNEAAHGKWDEISNRERAKIMLESVNLFVRRYGAEEN</sequence>
<dbReference type="RefSeq" id="WP_052437291.1">
    <property type="nucleotide sequence ID" value="NZ_BBLD01000012.1"/>
</dbReference>
<comment type="caution">
    <text evidence="1">The sequence shown here is derived from an EMBL/GenBank/DDBJ whole genome shotgun (WGS) entry which is preliminary data.</text>
</comment>
<dbReference type="EMBL" id="BSOE01000036">
    <property type="protein sequence ID" value="GLR04424.1"/>
    <property type="molecule type" value="Genomic_DNA"/>
</dbReference>
<protein>
    <recommendedName>
        <fullName evidence="3">DUF4145 domain-containing protein</fullName>
    </recommendedName>
</protein>
<gene>
    <name evidence="1" type="ORF">GCM10007906_20120</name>
</gene>
<dbReference type="Proteomes" id="UP001156669">
    <property type="component" value="Unassembled WGS sequence"/>
</dbReference>
<name>A0ABQ5Y155_9VIBR</name>
<evidence type="ECO:0000313" key="2">
    <source>
        <dbReference type="Proteomes" id="UP001156669"/>
    </source>
</evidence>
<keyword evidence="2" id="KW-1185">Reference proteome</keyword>
<reference evidence="2" key="1">
    <citation type="journal article" date="2019" name="Int. J. Syst. Evol. Microbiol.">
        <title>The Global Catalogue of Microorganisms (GCM) 10K type strain sequencing project: providing services to taxonomists for standard genome sequencing and annotation.</title>
        <authorList>
            <consortium name="The Broad Institute Genomics Platform"/>
            <consortium name="The Broad Institute Genome Sequencing Center for Infectious Disease"/>
            <person name="Wu L."/>
            <person name="Ma J."/>
        </authorList>
    </citation>
    <scope>NUCLEOTIDE SEQUENCE [LARGE SCALE GENOMIC DNA]</scope>
    <source>
        <strain evidence="2">NBRC 110633</strain>
    </source>
</reference>
<organism evidence="1 2">
    <name type="scientific">Vibrio hyugaensis</name>
    <dbReference type="NCBI Taxonomy" id="1534743"/>
    <lineage>
        <taxon>Bacteria</taxon>
        <taxon>Pseudomonadati</taxon>
        <taxon>Pseudomonadota</taxon>
        <taxon>Gammaproteobacteria</taxon>
        <taxon>Vibrionales</taxon>
        <taxon>Vibrionaceae</taxon>
        <taxon>Vibrio</taxon>
    </lineage>
</organism>
<evidence type="ECO:0008006" key="3">
    <source>
        <dbReference type="Google" id="ProtNLM"/>
    </source>
</evidence>
<evidence type="ECO:0000313" key="1">
    <source>
        <dbReference type="EMBL" id="GLR04424.1"/>
    </source>
</evidence>